<dbReference type="Gene3D" id="3.30.1060.10">
    <property type="entry name" value="Peptide methionine sulphoxide reductase MsrA"/>
    <property type="match status" value="1"/>
</dbReference>
<accession>A0A0G0RLP1</accession>
<proteinExistence type="inferred from homology"/>
<dbReference type="GO" id="GO:0008113">
    <property type="term" value="F:peptide-methionine (S)-S-oxide reductase activity"/>
    <property type="evidence" value="ECO:0007669"/>
    <property type="project" value="UniProtKB-UniRule"/>
</dbReference>
<dbReference type="GO" id="GO:0033744">
    <property type="term" value="F:L-methionine:thioredoxin-disulfide S-oxidoreductase activity"/>
    <property type="evidence" value="ECO:0007669"/>
    <property type="project" value="RHEA"/>
</dbReference>
<dbReference type="InterPro" id="IPR002569">
    <property type="entry name" value="Met_Sox_Rdtase_MsrA_dom"/>
</dbReference>
<feature type="active site" evidence="4">
    <location>
        <position position="17"/>
    </location>
</feature>
<name>A0A0G0RLP1_9BACT</name>
<evidence type="ECO:0000256" key="2">
    <source>
        <dbReference type="ARBA" id="ARBA00047806"/>
    </source>
</evidence>
<evidence type="ECO:0000256" key="1">
    <source>
        <dbReference type="ARBA" id="ARBA00023002"/>
    </source>
</evidence>
<dbReference type="PATRIC" id="fig|1618405.3.peg.394"/>
<comment type="similarity">
    <text evidence="4">Belongs to the MsrA Met sulfoxide reductase family.</text>
</comment>
<dbReference type="EC" id="1.8.4.11" evidence="4"/>
<reference evidence="6 7" key="1">
    <citation type="journal article" date="2015" name="Nature">
        <title>rRNA introns, odd ribosomes, and small enigmatic genomes across a large radiation of phyla.</title>
        <authorList>
            <person name="Brown C.T."/>
            <person name="Hug L.A."/>
            <person name="Thomas B.C."/>
            <person name="Sharon I."/>
            <person name="Castelle C.J."/>
            <person name="Singh A."/>
            <person name="Wilkins M.J."/>
            <person name="Williams K.H."/>
            <person name="Banfield J.F."/>
        </authorList>
    </citation>
    <scope>NUCLEOTIDE SEQUENCE [LARGE SCALE GENOMIC DNA]</scope>
</reference>
<comment type="caution">
    <text evidence="6">The sequence shown here is derived from an EMBL/GenBank/DDBJ whole genome shotgun (WGS) entry which is preliminary data.</text>
</comment>
<dbReference type="Pfam" id="PF01625">
    <property type="entry name" value="PMSR"/>
    <property type="match status" value="1"/>
</dbReference>
<dbReference type="PANTHER" id="PTHR43774">
    <property type="entry name" value="PEPTIDE METHIONINE SULFOXIDE REDUCTASE"/>
    <property type="match status" value="1"/>
</dbReference>
<protein>
    <recommendedName>
        <fullName evidence="4">Peptide methionine sulfoxide reductase MsrA</fullName>
        <shortName evidence="4">Protein-methionine-S-oxide reductase</shortName>
        <ecNumber evidence="4">1.8.4.11</ecNumber>
    </recommendedName>
    <alternativeName>
        <fullName evidence="4">Peptide-methionine (S)-S-oxide reductase</fullName>
        <shortName evidence="4">Peptide Met(O) reductase</shortName>
    </alternativeName>
</protein>
<gene>
    <name evidence="4" type="primary">msrA</name>
    <name evidence="6" type="ORF">UT84_C0006G0003</name>
</gene>
<dbReference type="SUPFAM" id="SSF55068">
    <property type="entry name" value="Peptide methionine sulfoxide reductase"/>
    <property type="match status" value="1"/>
</dbReference>
<dbReference type="Proteomes" id="UP000034531">
    <property type="component" value="Unassembled WGS sequence"/>
</dbReference>
<dbReference type="PANTHER" id="PTHR43774:SF1">
    <property type="entry name" value="PEPTIDE METHIONINE SULFOXIDE REDUCTASE MSRA 2"/>
    <property type="match status" value="1"/>
</dbReference>
<comment type="function">
    <text evidence="4">Has an important function as a repair enzyme for proteins that have been inactivated by oxidation. Catalyzes the reversible oxidation-reduction of methionine sulfoxide in proteins to methionine.</text>
</comment>
<comment type="catalytic activity">
    <reaction evidence="2 4">
        <text>L-methionyl-[protein] + [thioredoxin]-disulfide + H2O = L-methionyl-(S)-S-oxide-[protein] + [thioredoxin]-dithiol</text>
        <dbReference type="Rhea" id="RHEA:14217"/>
        <dbReference type="Rhea" id="RHEA-COMP:10698"/>
        <dbReference type="Rhea" id="RHEA-COMP:10700"/>
        <dbReference type="Rhea" id="RHEA-COMP:12313"/>
        <dbReference type="Rhea" id="RHEA-COMP:12315"/>
        <dbReference type="ChEBI" id="CHEBI:15377"/>
        <dbReference type="ChEBI" id="CHEBI:16044"/>
        <dbReference type="ChEBI" id="CHEBI:29950"/>
        <dbReference type="ChEBI" id="CHEBI:44120"/>
        <dbReference type="ChEBI" id="CHEBI:50058"/>
        <dbReference type="EC" id="1.8.4.11"/>
    </reaction>
</comment>
<evidence type="ECO:0000313" key="7">
    <source>
        <dbReference type="Proteomes" id="UP000034531"/>
    </source>
</evidence>
<dbReference type="AlphaFoldDB" id="A0A0G0RLP1"/>
<comment type="catalytic activity">
    <reaction evidence="3 4">
        <text>[thioredoxin]-disulfide + L-methionine + H2O = L-methionine (S)-S-oxide + [thioredoxin]-dithiol</text>
        <dbReference type="Rhea" id="RHEA:19993"/>
        <dbReference type="Rhea" id="RHEA-COMP:10698"/>
        <dbReference type="Rhea" id="RHEA-COMP:10700"/>
        <dbReference type="ChEBI" id="CHEBI:15377"/>
        <dbReference type="ChEBI" id="CHEBI:29950"/>
        <dbReference type="ChEBI" id="CHEBI:50058"/>
        <dbReference type="ChEBI" id="CHEBI:57844"/>
        <dbReference type="ChEBI" id="CHEBI:58772"/>
        <dbReference type="EC" id="1.8.4.11"/>
    </reaction>
</comment>
<evidence type="ECO:0000256" key="3">
    <source>
        <dbReference type="ARBA" id="ARBA00048782"/>
    </source>
</evidence>
<dbReference type="NCBIfam" id="TIGR00401">
    <property type="entry name" value="msrA"/>
    <property type="match status" value="1"/>
</dbReference>
<dbReference type="InterPro" id="IPR036509">
    <property type="entry name" value="Met_Sox_Rdtase_MsrA_sf"/>
</dbReference>
<feature type="domain" description="Peptide methionine sulphoxide reductase MsrA" evidence="5">
    <location>
        <begin position="10"/>
        <end position="163"/>
    </location>
</feature>
<dbReference type="EMBL" id="LBYI01000006">
    <property type="protein sequence ID" value="KKR50801.1"/>
    <property type="molecule type" value="Genomic_DNA"/>
</dbReference>
<organism evidence="6 7">
    <name type="scientific">Candidatus Curtissbacteria bacterium GW2011_GWA1_40_16</name>
    <dbReference type="NCBI Taxonomy" id="1618405"/>
    <lineage>
        <taxon>Bacteria</taxon>
        <taxon>Candidatus Curtissiibacteriota</taxon>
    </lineage>
</organism>
<dbReference type="HAMAP" id="MF_01401">
    <property type="entry name" value="MsrA"/>
    <property type="match status" value="1"/>
</dbReference>
<evidence type="ECO:0000313" key="6">
    <source>
        <dbReference type="EMBL" id="KKR50801.1"/>
    </source>
</evidence>
<keyword evidence="1 4" id="KW-0560">Oxidoreductase</keyword>
<evidence type="ECO:0000259" key="5">
    <source>
        <dbReference type="Pfam" id="PF01625"/>
    </source>
</evidence>
<evidence type="ECO:0000256" key="4">
    <source>
        <dbReference type="HAMAP-Rule" id="MF_01401"/>
    </source>
</evidence>
<sequence>MPDIDNKIETITLAGGCFWCTEAIFQRIMGVISVMPGYSGGSVENPSYEQVRGGKTGHAEAIQIEFDPKLISLETLLDVFFKLHDPTTLNRQGNDVGTEYRSAIFYRDEKQKKIAEDIRGEIEKSGTYKKKIVTEIVPFKNFYKAENYHQNYFENNRTAPYCQVVIDPKIRKLFSEFGKITKES</sequence>